<dbReference type="AlphaFoldDB" id="N2A5P9"/>
<keyword evidence="3" id="KW-1185">Reference proteome</keyword>
<evidence type="ECO:0000259" key="1">
    <source>
        <dbReference type="Pfam" id="PF17851"/>
    </source>
</evidence>
<gene>
    <name evidence="2" type="ORF">C823_03536</name>
</gene>
<dbReference type="PATRIC" id="fig|1235802.3.peg.3728"/>
<dbReference type="eggNOG" id="COG3507">
    <property type="taxonomic scope" value="Bacteria"/>
</dbReference>
<evidence type="ECO:0000313" key="2">
    <source>
        <dbReference type="EMBL" id="EMZ23516.1"/>
    </source>
</evidence>
<feature type="domain" description="Beta-xylosidase C-terminal Concanavalin A-like" evidence="1">
    <location>
        <begin position="5"/>
        <end position="77"/>
    </location>
</feature>
<dbReference type="EMBL" id="AQFT01000106">
    <property type="protein sequence ID" value="EMZ23516.1"/>
    <property type="molecule type" value="Genomic_DNA"/>
</dbReference>
<dbReference type="SUPFAM" id="SSF49899">
    <property type="entry name" value="Concanavalin A-like lectins/glucanases"/>
    <property type="match status" value="1"/>
</dbReference>
<dbReference type="InterPro" id="IPR041542">
    <property type="entry name" value="GH43_C2"/>
</dbReference>
<comment type="caution">
    <text evidence="2">The sequence shown here is derived from an EMBL/GenBank/DDBJ whole genome shotgun (WGS) entry which is preliminary data.</text>
</comment>
<protein>
    <recommendedName>
        <fullName evidence="1">Beta-xylosidase C-terminal Concanavalin A-like domain-containing protein</fullName>
    </recommendedName>
</protein>
<evidence type="ECO:0000313" key="3">
    <source>
        <dbReference type="Proteomes" id="UP000012589"/>
    </source>
</evidence>
<proteinExistence type="predicted"/>
<dbReference type="Pfam" id="PF17851">
    <property type="entry name" value="GH43_C2"/>
    <property type="match status" value="1"/>
</dbReference>
<dbReference type="HOGENOM" id="CLU_2553192_0_0_9"/>
<dbReference type="Proteomes" id="UP000012589">
    <property type="component" value="Unassembled WGS sequence"/>
</dbReference>
<sequence>MEDGKDIWLRVNIRGRDTQFWWSLDGKDYVDIGPVFDISKLSDEYSEFGEFTGTFVGITCGDRMTHSRTADFDFFDYHADVE</sequence>
<organism evidence="2 3">
    <name type="scientific">Eubacterium plexicaudatum ASF492</name>
    <dbReference type="NCBI Taxonomy" id="1235802"/>
    <lineage>
        <taxon>Bacteria</taxon>
        <taxon>Bacillati</taxon>
        <taxon>Bacillota</taxon>
        <taxon>Clostridia</taxon>
        <taxon>Eubacteriales</taxon>
        <taxon>Eubacteriaceae</taxon>
        <taxon>Eubacterium</taxon>
    </lineage>
</organism>
<dbReference type="InterPro" id="IPR013320">
    <property type="entry name" value="ConA-like_dom_sf"/>
</dbReference>
<accession>N2A5P9</accession>
<name>N2A5P9_9FIRM</name>
<dbReference type="STRING" id="1235802.C823_03536"/>
<reference evidence="2 3" key="1">
    <citation type="journal article" date="2014" name="Genome Announc.">
        <title>Draft genome sequences of the altered schaedler flora, a defined bacterial community from gnotobiotic mice.</title>
        <authorList>
            <person name="Wannemuehler M.J."/>
            <person name="Overstreet A.M."/>
            <person name="Ward D.V."/>
            <person name="Phillips G.J."/>
        </authorList>
    </citation>
    <scope>NUCLEOTIDE SEQUENCE [LARGE SCALE GENOMIC DNA]</scope>
    <source>
        <strain evidence="2 3">ASF492</strain>
    </source>
</reference>
<dbReference type="Gene3D" id="2.60.120.200">
    <property type="match status" value="1"/>
</dbReference>
<dbReference type="OrthoDB" id="153774at2"/>